<feature type="domain" description="Protein kinase" evidence="7">
    <location>
        <begin position="197"/>
        <end position="457"/>
    </location>
</feature>
<keyword evidence="2 5" id="KW-0547">Nucleotide-binding</keyword>
<dbReference type="Proteomes" id="UP000008631">
    <property type="component" value="Chromosome"/>
</dbReference>
<dbReference type="SMART" id="SM00220">
    <property type="entry name" value="S_TKc"/>
    <property type="match status" value="1"/>
</dbReference>
<dbReference type="GO" id="GO:0005524">
    <property type="term" value="F:ATP binding"/>
    <property type="evidence" value="ECO:0007669"/>
    <property type="project" value="UniProtKB-UniRule"/>
</dbReference>
<dbReference type="EMBL" id="CP002353">
    <property type="protein sequence ID" value="ADV64194.1"/>
    <property type="molecule type" value="Genomic_DNA"/>
</dbReference>
<evidence type="ECO:0000256" key="5">
    <source>
        <dbReference type="PROSITE-ProRule" id="PRU10141"/>
    </source>
</evidence>
<name>E8QYL1_ISOPI</name>
<evidence type="ECO:0000259" key="7">
    <source>
        <dbReference type="PROSITE" id="PS50011"/>
    </source>
</evidence>
<keyword evidence="1" id="KW-0808">Transferase</keyword>
<keyword evidence="4 5" id="KW-0067">ATP-binding</keyword>
<feature type="region of interest" description="Disordered" evidence="6">
    <location>
        <begin position="454"/>
        <end position="495"/>
    </location>
</feature>
<reference key="1">
    <citation type="submission" date="2010-11" db="EMBL/GenBank/DDBJ databases">
        <title>The complete sequence of chromosome of Isophaera pallida ATCC 43644.</title>
        <authorList>
            <consortium name="US DOE Joint Genome Institute (JGI-PGF)"/>
            <person name="Lucas S."/>
            <person name="Copeland A."/>
            <person name="Lapidus A."/>
            <person name="Bruce D."/>
            <person name="Goodwin L."/>
            <person name="Pitluck S."/>
            <person name="Kyrpides N."/>
            <person name="Mavromatis K."/>
            <person name="Pagani I."/>
            <person name="Ivanova N."/>
            <person name="Saunders E."/>
            <person name="Brettin T."/>
            <person name="Detter J.C."/>
            <person name="Han C."/>
            <person name="Tapia R."/>
            <person name="Land M."/>
            <person name="Hauser L."/>
            <person name="Markowitz V."/>
            <person name="Cheng J.-F."/>
            <person name="Hugenholtz P."/>
            <person name="Woyke T."/>
            <person name="Wu D."/>
            <person name="Eisen J.A."/>
        </authorList>
    </citation>
    <scope>NUCLEOTIDE SEQUENCE</scope>
    <source>
        <strain>ATCC 43644</strain>
    </source>
</reference>
<dbReference type="PANTHER" id="PTHR43289:SF6">
    <property type="entry name" value="SERINE_THREONINE-PROTEIN KINASE NEKL-3"/>
    <property type="match status" value="1"/>
</dbReference>
<feature type="binding site" evidence="5">
    <location>
        <position position="226"/>
    </location>
    <ligand>
        <name>ATP</name>
        <dbReference type="ChEBI" id="CHEBI:30616"/>
    </ligand>
</feature>
<keyword evidence="8" id="KW-0723">Serine/threonine-protein kinase</keyword>
<gene>
    <name evidence="8" type="ordered locus">Isop_3637</name>
</gene>
<dbReference type="eggNOG" id="COG0515">
    <property type="taxonomic scope" value="Bacteria"/>
</dbReference>
<dbReference type="InterPro" id="IPR011009">
    <property type="entry name" value="Kinase-like_dom_sf"/>
</dbReference>
<dbReference type="InterPro" id="IPR000719">
    <property type="entry name" value="Prot_kinase_dom"/>
</dbReference>
<dbReference type="InterPro" id="IPR008271">
    <property type="entry name" value="Ser/Thr_kinase_AS"/>
</dbReference>
<feature type="compositionally biased region" description="Low complexity" evidence="6">
    <location>
        <begin position="107"/>
        <end position="127"/>
    </location>
</feature>
<dbReference type="PROSITE" id="PS00107">
    <property type="entry name" value="PROTEIN_KINASE_ATP"/>
    <property type="match status" value="1"/>
</dbReference>
<dbReference type="PANTHER" id="PTHR43289">
    <property type="entry name" value="MITOGEN-ACTIVATED PROTEIN KINASE KINASE KINASE 20-RELATED"/>
    <property type="match status" value="1"/>
</dbReference>
<dbReference type="Pfam" id="PF00069">
    <property type="entry name" value="Pkinase"/>
    <property type="match status" value="1"/>
</dbReference>
<dbReference type="OrthoDB" id="9801841at2"/>
<accession>E8QYL1</accession>
<evidence type="ECO:0000256" key="2">
    <source>
        <dbReference type="ARBA" id="ARBA00022741"/>
    </source>
</evidence>
<dbReference type="Gene3D" id="3.30.200.20">
    <property type="entry name" value="Phosphorylase Kinase, domain 1"/>
    <property type="match status" value="1"/>
</dbReference>
<sequence length="513" mass="54488">MNDEDAKLLDALRLAESLTAGELADLKSWWRATRHGEEALSVFLARQGVVETEALGRVLAASWGEMEPVSSEADTVLGRSGPNASAAPPTISSSMPSLEQPAGDLKTATTSEPSPSQSTSTTAVTDADPTDPESAFRDEGWERLRHLMVATSAATPPLHGLEAARVVSAGGSTDLATPFEPPRPSDAMIGQLVSDRYLLVERLGQGGYGVVYYGLDTRLNRPVAVKLLRTDVADPGGGLAEIIQEAGVLGQLNHPNIVTIWDFADRPQPFLALEFVDGASLEDLIARSGRLQLDRALEITLQVVAGLEAAARLGVVHRDVKPANILMHKSGQAKLTDFGLAVLSGGVPRSNAAGDAARGTAYYMSPEQAADEPIDHRSDIYSLGVTLYQALTGVMPIDGETRMEVLLNQSLKTPQPPHLVVPGLHPEVSRVVLKMLAKCPEDRHQSYRELADDLKRLRSGRSSSPSATGRSSQGLNSGAGAEGTVAVPSSDSSSPNLVKTLLRAAWRPSNSSW</sequence>
<dbReference type="AlphaFoldDB" id="E8QYL1"/>
<dbReference type="HOGENOM" id="CLU_530784_0_0_0"/>
<dbReference type="PROSITE" id="PS00108">
    <property type="entry name" value="PROTEIN_KINASE_ST"/>
    <property type="match status" value="1"/>
</dbReference>
<dbReference type="CDD" id="cd14014">
    <property type="entry name" value="STKc_PknB_like"/>
    <property type="match status" value="1"/>
</dbReference>
<keyword evidence="9" id="KW-1185">Reference proteome</keyword>
<evidence type="ECO:0000256" key="6">
    <source>
        <dbReference type="SAM" id="MobiDB-lite"/>
    </source>
</evidence>
<dbReference type="InParanoid" id="E8QYL1"/>
<protein>
    <submittedName>
        <fullName evidence="8">Serine/threonine protein kinase</fullName>
    </submittedName>
</protein>
<evidence type="ECO:0000256" key="1">
    <source>
        <dbReference type="ARBA" id="ARBA00022679"/>
    </source>
</evidence>
<organism evidence="8 9">
    <name type="scientific">Isosphaera pallida (strain ATCC 43644 / DSM 9630 / IS1B)</name>
    <dbReference type="NCBI Taxonomy" id="575540"/>
    <lineage>
        <taxon>Bacteria</taxon>
        <taxon>Pseudomonadati</taxon>
        <taxon>Planctomycetota</taxon>
        <taxon>Planctomycetia</taxon>
        <taxon>Isosphaerales</taxon>
        <taxon>Isosphaeraceae</taxon>
        <taxon>Isosphaera</taxon>
    </lineage>
</organism>
<feature type="compositionally biased region" description="Low complexity" evidence="6">
    <location>
        <begin position="460"/>
        <end position="474"/>
    </location>
</feature>
<feature type="region of interest" description="Disordered" evidence="6">
    <location>
        <begin position="71"/>
        <end position="135"/>
    </location>
</feature>
<dbReference type="PROSITE" id="PS50011">
    <property type="entry name" value="PROTEIN_KINASE_DOM"/>
    <property type="match status" value="1"/>
</dbReference>
<dbReference type="RefSeq" id="WP_013566482.1">
    <property type="nucleotide sequence ID" value="NC_014962.1"/>
</dbReference>
<dbReference type="GO" id="GO:0004674">
    <property type="term" value="F:protein serine/threonine kinase activity"/>
    <property type="evidence" value="ECO:0007669"/>
    <property type="project" value="UniProtKB-KW"/>
</dbReference>
<evidence type="ECO:0000256" key="4">
    <source>
        <dbReference type="ARBA" id="ARBA00022840"/>
    </source>
</evidence>
<evidence type="ECO:0000313" key="8">
    <source>
        <dbReference type="EMBL" id="ADV64194.1"/>
    </source>
</evidence>
<dbReference type="SUPFAM" id="SSF56112">
    <property type="entry name" value="Protein kinase-like (PK-like)"/>
    <property type="match status" value="1"/>
</dbReference>
<dbReference type="Gene3D" id="1.10.510.10">
    <property type="entry name" value="Transferase(Phosphotransferase) domain 1"/>
    <property type="match status" value="1"/>
</dbReference>
<evidence type="ECO:0000256" key="3">
    <source>
        <dbReference type="ARBA" id="ARBA00022777"/>
    </source>
</evidence>
<keyword evidence="3 8" id="KW-0418">Kinase</keyword>
<dbReference type="STRING" id="575540.Isop_3637"/>
<evidence type="ECO:0000313" key="9">
    <source>
        <dbReference type="Proteomes" id="UP000008631"/>
    </source>
</evidence>
<dbReference type="InterPro" id="IPR017441">
    <property type="entry name" value="Protein_kinase_ATP_BS"/>
</dbReference>
<proteinExistence type="predicted"/>
<dbReference type="KEGG" id="ipa:Isop_3637"/>
<reference evidence="8 9" key="2">
    <citation type="journal article" date="2011" name="Stand. Genomic Sci.">
        <title>Complete genome sequence of Isosphaera pallida type strain (IS1B).</title>
        <authorList>
            <consortium name="US DOE Joint Genome Institute (JGI-PGF)"/>
            <person name="Goker M."/>
            <person name="Cleland D."/>
            <person name="Saunders E."/>
            <person name="Lapidus A."/>
            <person name="Nolan M."/>
            <person name="Lucas S."/>
            <person name="Hammon N."/>
            <person name="Deshpande S."/>
            <person name="Cheng J.F."/>
            <person name="Tapia R."/>
            <person name="Han C."/>
            <person name="Goodwin L."/>
            <person name="Pitluck S."/>
            <person name="Liolios K."/>
            <person name="Pagani I."/>
            <person name="Ivanova N."/>
            <person name="Mavromatis K."/>
            <person name="Pati A."/>
            <person name="Chen A."/>
            <person name="Palaniappan K."/>
            <person name="Land M."/>
            <person name="Hauser L."/>
            <person name="Chang Y.J."/>
            <person name="Jeffries C.D."/>
            <person name="Detter J.C."/>
            <person name="Beck B."/>
            <person name="Woyke T."/>
            <person name="Bristow J."/>
            <person name="Eisen J.A."/>
            <person name="Markowitz V."/>
            <person name="Hugenholtz P."/>
            <person name="Kyrpides N.C."/>
            <person name="Klenk H.P."/>
        </authorList>
    </citation>
    <scope>NUCLEOTIDE SEQUENCE [LARGE SCALE GENOMIC DNA]</scope>
    <source>
        <strain evidence="9">ATCC 43644 / DSM 9630 / IS1B</strain>
    </source>
</reference>